<gene>
    <name evidence="8" type="ORF">BDD14_1441</name>
</gene>
<evidence type="ECO:0000256" key="4">
    <source>
        <dbReference type="ARBA" id="ARBA00022989"/>
    </source>
</evidence>
<evidence type="ECO:0000313" key="8">
    <source>
        <dbReference type="EMBL" id="RZU40026.1"/>
    </source>
</evidence>
<sequence>MEQAKSIAASPTQAEATAMTSDTPIEKVPPFVPYGGFWSQVNALLHYMARTEVHTYAFSVAANAILSLFPFIVLLLTLCRRVFHSRTMEQVVGDMMHGFLPVGQDFVMRNMQLLAHPRKGVQIFSLLMLLVSSTGVFLPLEVALNSVWGVAKNRSYLRNQAVSLGLAFAVGILALASVAFTSGSKTLLTVLFFGHTENLAYDLADQWFMKICGIGLSIFLFFLIYWILPNRKVPARAVIPTAVMVGLLWELAKYLYVRALPWLDFQSVYGPFYISVGLMMWAFLSGLLVLAGAHVSATRYTLRLARQAKMEEQPTALEEQTKKNDADR</sequence>
<evidence type="ECO:0000256" key="5">
    <source>
        <dbReference type="ARBA" id="ARBA00023136"/>
    </source>
</evidence>
<dbReference type="PIRSF" id="PIRSF035875">
    <property type="entry name" value="RNase_BN"/>
    <property type="match status" value="1"/>
</dbReference>
<feature type="compositionally biased region" description="Polar residues" evidence="6">
    <location>
        <begin position="9"/>
        <end position="20"/>
    </location>
</feature>
<keyword evidence="2" id="KW-1003">Cell membrane</keyword>
<accession>A0A4V2G489</accession>
<dbReference type="PANTHER" id="PTHR30213">
    <property type="entry name" value="INNER MEMBRANE PROTEIN YHJD"/>
    <property type="match status" value="1"/>
</dbReference>
<feature type="transmembrane region" description="Helical" evidence="7">
    <location>
        <begin position="235"/>
        <end position="252"/>
    </location>
</feature>
<dbReference type="AlphaFoldDB" id="A0A4V2G489"/>
<reference evidence="8 9" key="1">
    <citation type="submission" date="2019-02" db="EMBL/GenBank/DDBJ databases">
        <title>Genomic Encyclopedia of Archaeal and Bacterial Type Strains, Phase II (KMG-II): from individual species to whole genera.</title>
        <authorList>
            <person name="Goeker M."/>
        </authorList>
    </citation>
    <scope>NUCLEOTIDE SEQUENCE [LARGE SCALE GENOMIC DNA]</scope>
    <source>
        <strain evidence="8 9">DSM 18101</strain>
    </source>
</reference>
<keyword evidence="3 7" id="KW-0812">Transmembrane</keyword>
<comment type="caution">
    <text evidence="8">The sequence shown here is derived from an EMBL/GenBank/DDBJ whole genome shotgun (WGS) entry which is preliminary data.</text>
</comment>
<feature type="transmembrane region" description="Helical" evidence="7">
    <location>
        <begin position="56"/>
        <end position="79"/>
    </location>
</feature>
<evidence type="ECO:0000256" key="1">
    <source>
        <dbReference type="ARBA" id="ARBA00004651"/>
    </source>
</evidence>
<keyword evidence="4 7" id="KW-1133">Transmembrane helix</keyword>
<evidence type="ECO:0000256" key="2">
    <source>
        <dbReference type="ARBA" id="ARBA00022475"/>
    </source>
</evidence>
<dbReference type="NCBIfam" id="TIGR00765">
    <property type="entry name" value="yihY_not_rbn"/>
    <property type="match status" value="1"/>
</dbReference>
<dbReference type="InterPro" id="IPR017039">
    <property type="entry name" value="Virul_fac_BrkB"/>
</dbReference>
<feature type="transmembrane region" description="Helical" evidence="7">
    <location>
        <begin position="207"/>
        <end position="228"/>
    </location>
</feature>
<organism evidence="8 9">
    <name type="scientific">Edaphobacter modestus</name>
    <dbReference type="NCBI Taxonomy" id="388466"/>
    <lineage>
        <taxon>Bacteria</taxon>
        <taxon>Pseudomonadati</taxon>
        <taxon>Acidobacteriota</taxon>
        <taxon>Terriglobia</taxon>
        <taxon>Terriglobales</taxon>
        <taxon>Acidobacteriaceae</taxon>
        <taxon>Edaphobacter</taxon>
    </lineage>
</organism>
<proteinExistence type="predicted"/>
<dbReference type="RefSeq" id="WP_130418152.1">
    <property type="nucleotide sequence ID" value="NZ_SHKW01000001.1"/>
</dbReference>
<evidence type="ECO:0000256" key="7">
    <source>
        <dbReference type="SAM" id="Phobius"/>
    </source>
</evidence>
<feature type="region of interest" description="Disordered" evidence="6">
    <location>
        <begin position="1"/>
        <end position="20"/>
    </location>
</feature>
<comment type="subcellular location">
    <subcellularLocation>
        <location evidence="1">Cell membrane</location>
        <topology evidence="1">Multi-pass membrane protein</topology>
    </subcellularLocation>
</comment>
<dbReference type="PANTHER" id="PTHR30213:SF0">
    <property type="entry name" value="UPF0761 MEMBRANE PROTEIN YIHY"/>
    <property type="match status" value="1"/>
</dbReference>
<name>A0A4V2G489_9BACT</name>
<dbReference type="GO" id="GO:0005886">
    <property type="term" value="C:plasma membrane"/>
    <property type="evidence" value="ECO:0007669"/>
    <property type="project" value="UniProtKB-SubCell"/>
</dbReference>
<dbReference type="Proteomes" id="UP000292958">
    <property type="component" value="Unassembled WGS sequence"/>
</dbReference>
<dbReference type="EMBL" id="SHKW01000001">
    <property type="protein sequence ID" value="RZU40026.1"/>
    <property type="molecule type" value="Genomic_DNA"/>
</dbReference>
<protein>
    <submittedName>
        <fullName evidence="8">Membrane protein</fullName>
    </submittedName>
</protein>
<feature type="transmembrane region" description="Helical" evidence="7">
    <location>
        <begin position="161"/>
        <end position="180"/>
    </location>
</feature>
<keyword evidence="5 7" id="KW-0472">Membrane</keyword>
<evidence type="ECO:0000256" key="6">
    <source>
        <dbReference type="SAM" id="MobiDB-lite"/>
    </source>
</evidence>
<keyword evidence="9" id="KW-1185">Reference proteome</keyword>
<feature type="transmembrane region" description="Helical" evidence="7">
    <location>
        <begin position="272"/>
        <end position="297"/>
    </location>
</feature>
<dbReference type="Pfam" id="PF03631">
    <property type="entry name" value="Virul_fac_BrkB"/>
    <property type="match status" value="1"/>
</dbReference>
<evidence type="ECO:0000256" key="3">
    <source>
        <dbReference type="ARBA" id="ARBA00022692"/>
    </source>
</evidence>
<feature type="transmembrane region" description="Helical" evidence="7">
    <location>
        <begin position="120"/>
        <end position="140"/>
    </location>
</feature>
<evidence type="ECO:0000313" key="9">
    <source>
        <dbReference type="Proteomes" id="UP000292958"/>
    </source>
</evidence>
<dbReference type="OrthoDB" id="9808671at2"/>